<dbReference type="AlphaFoldDB" id="A0A803KRE7"/>
<evidence type="ECO:0000313" key="1">
    <source>
        <dbReference type="EnsemblPlants" id="AUR62001604-RA:cds"/>
    </source>
</evidence>
<keyword evidence="2" id="KW-1185">Reference proteome</keyword>
<sequence>MISTISSRSRELGNTLIISIPRRWVCLTHQRTFYEQNGTIQGILSGDNYGSAQATILPFANIPTFQSLNQQQRQAFETIQLLQLQLGEQEAHQFISSSIFYLSAWWVVGFGEARGACCGRGWHGATTWRWLVTKLQLMYGGTCTILLRLSTLCWPTPPGPVSHWVICAIP</sequence>
<dbReference type="Gramene" id="AUR62001604-RA">
    <property type="protein sequence ID" value="AUR62001604-RA:cds"/>
    <property type="gene ID" value="AUR62001604"/>
</dbReference>
<reference evidence="1" key="1">
    <citation type="journal article" date="2017" name="Nature">
        <title>The genome of Chenopodium quinoa.</title>
        <authorList>
            <person name="Jarvis D.E."/>
            <person name="Ho Y.S."/>
            <person name="Lightfoot D.J."/>
            <person name="Schmoeckel S.M."/>
            <person name="Li B."/>
            <person name="Borm T.J.A."/>
            <person name="Ohyanagi H."/>
            <person name="Mineta K."/>
            <person name="Michell C.T."/>
            <person name="Saber N."/>
            <person name="Kharbatia N.M."/>
            <person name="Rupper R.R."/>
            <person name="Sharp A.R."/>
            <person name="Dally N."/>
            <person name="Boughton B.A."/>
            <person name="Woo Y.H."/>
            <person name="Gao G."/>
            <person name="Schijlen E.G.W.M."/>
            <person name="Guo X."/>
            <person name="Momin A.A."/>
            <person name="Negrao S."/>
            <person name="Al-Babili S."/>
            <person name="Gehring C."/>
            <person name="Roessner U."/>
            <person name="Jung C."/>
            <person name="Murphy K."/>
            <person name="Arold S.T."/>
            <person name="Gojobori T."/>
            <person name="van der Linden C.G."/>
            <person name="van Loo E.N."/>
            <person name="Jellen E.N."/>
            <person name="Maughan P.J."/>
            <person name="Tester M."/>
        </authorList>
    </citation>
    <scope>NUCLEOTIDE SEQUENCE [LARGE SCALE GENOMIC DNA]</scope>
    <source>
        <strain evidence="1">cv. PI 614886</strain>
    </source>
</reference>
<name>A0A803KRE7_CHEQI</name>
<proteinExistence type="predicted"/>
<accession>A0A803KRE7</accession>
<reference evidence="1" key="2">
    <citation type="submission" date="2021-03" db="UniProtKB">
        <authorList>
            <consortium name="EnsemblPlants"/>
        </authorList>
    </citation>
    <scope>IDENTIFICATION</scope>
</reference>
<dbReference type="EnsemblPlants" id="AUR62001604-RA">
    <property type="protein sequence ID" value="AUR62001604-RA:cds"/>
    <property type="gene ID" value="AUR62001604"/>
</dbReference>
<dbReference type="Proteomes" id="UP000596660">
    <property type="component" value="Unplaced"/>
</dbReference>
<organism evidence="1 2">
    <name type="scientific">Chenopodium quinoa</name>
    <name type="common">Quinoa</name>
    <dbReference type="NCBI Taxonomy" id="63459"/>
    <lineage>
        <taxon>Eukaryota</taxon>
        <taxon>Viridiplantae</taxon>
        <taxon>Streptophyta</taxon>
        <taxon>Embryophyta</taxon>
        <taxon>Tracheophyta</taxon>
        <taxon>Spermatophyta</taxon>
        <taxon>Magnoliopsida</taxon>
        <taxon>eudicotyledons</taxon>
        <taxon>Gunneridae</taxon>
        <taxon>Pentapetalae</taxon>
        <taxon>Caryophyllales</taxon>
        <taxon>Chenopodiaceae</taxon>
        <taxon>Chenopodioideae</taxon>
        <taxon>Atripliceae</taxon>
        <taxon>Chenopodium</taxon>
    </lineage>
</organism>
<evidence type="ECO:0000313" key="2">
    <source>
        <dbReference type="Proteomes" id="UP000596660"/>
    </source>
</evidence>
<protein>
    <submittedName>
        <fullName evidence="1">Uncharacterized protein</fullName>
    </submittedName>
</protein>